<dbReference type="Proteomes" id="UP000028582">
    <property type="component" value="Unassembled WGS sequence"/>
</dbReference>
<evidence type="ECO:0000313" key="2">
    <source>
        <dbReference type="Proteomes" id="UP000028582"/>
    </source>
</evidence>
<organism evidence="1 2">
    <name type="scientific">Phytophthora nicotianae P1976</name>
    <dbReference type="NCBI Taxonomy" id="1317066"/>
    <lineage>
        <taxon>Eukaryota</taxon>
        <taxon>Sar</taxon>
        <taxon>Stramenopiles</taxon>
        <taxon>Oomycota</taxon>
        <taxon>Peronosporomycetes</taxon>
        <taxon>Peronosporales</taxon>
        <taxon>Peronosporaceae</taxon>
        <taxon>Phytophthora</taxon>
    </lineage>
</organism>
<sequence length="108" mass="11929">MAAGSFGRAARALGYVCIHACTCESQQRGDTPFTVNFTPRKRFSHLCRCNANEERLLVPASVCIACIARCKCCQGSPQERYYRHIRSVGSHPLALAAKALYRKCLCST</sequence>
<gene>
    <name evidence="1" type="ORF">F444_06764</name>
</gene>
<comment type="caution">
    <text evidence="1">The sequence shown here is derived from an EMBL/GenBank/DDBJ whole genome shotgun (WGS) entry which is preliminary data.</text>
</comment>
<proteinExistence type="predicted"/>
<name>A0A081AGS2_PHYNI</name>
<reference evidence="1 2" key="1">
    <citation type="submission" date="2013-11" db="EMBL/GenBank/DDBJ databases">
        <title>The Genome Sequence of Phytophthora parasitica P1976.</title>
        <authorList>
            <consortium name="The Broad Institute Genomics Platform"/>
            <person name="Russ C."/>
            <person name="Tyler B."/>
            <person name="Panabieres F."/>
            <person name="Shan W."/>
            <person name="Tripathy S."/>
            <person name="Grunwald N."/>
            <person name="Machado M."/>
            <person name="Johnson C.S."/>
            <person name="Walker B."/>
            <person name="Young S."/>
            <person name="Zeng Q."/>
            <person name="Gargeya S."/>
            <person name="Fitzgerald M."/>
            <person name="Haas B."/>
            <person name="Abouelleil A."/>
            <person name="Allen A.W."/>
            <person name="Alvarado L."/>
            <person name="Arachchi H.M."/>
            <person name="Berlin A.M."/>
            <person name="Chapman S.B."/>
            <person name="Gainer-Dewar J."/>
            <person name="Goldberg J."/>
            <person name="Griggs A."/>
            <person name="Gujja S."/>
            <person name="Hansen M."/>
            <person name="Howarth C."/>
            <person name="Imamovic A."/>
            <person name="Ireland A."/>
            <person name="Larimer J."/>
            <person name="McCowan C."/>
            <person name="Murphy C."/>
            <person name="Pearson M."/>
            <person name="Poon T.W."/>
            <person name="Priest M."/>
            <person name="Roberts A."/>
            <person name="Saif S."/>
            <person name="Shea T."/>
            <person name="Sisk P."/>
            <person name="Sykes S."/>
            <person name="Wortman J."/>
            <person name="Nusbaum C."/>
            <person name="Birren B."/>
        </authorList>
    </citation>
    <scope>NUCLEOTIDE SEQUENCE [LARGE SCALE GENOMIC DNA]</scope>
    <source>
        <strain evidence="1 2">P1976</strain>
    </source>
</reference>
<evidence type="ECO:0000313" key="1">
    <source>
        <dbReference type="EMBL" id="ETO78083.1"/>
    </source>
</evidence>
<accession>A0A081AGS2</accession>
<dbReference type="AlphaFoldDB" id="A0A081AGS2"/>
<dbReference type="EMBL" id="ANJA01001221">
    <property type="protein sequence ID" value="ETO78083.1"/>
    <property type="molecule type" value="Genomic_DNA"/>
</dbReference>
<protein>
    <submittedName>
        <fullName evidence="1">Uncharacterized protein</fullName>
    </submittedName>
</protein>